<name>A0AAV7HZI1_COTGL</name>
<dbReference type="Proteomes" id="UP000826195">
    <property type="component" value="Unassembled WGS sequence"/>
</dbReference>
<gene>
    <name evidence="1" type="ORF">KQX54_019694</name>
</gene>
<dbReference type="EMBL" id="JAHXZJ010001864">
    <property type="protein sequence ID" value="KAH0550488.1"/>
    <property type="molecule type" value="Genomic_DNA"/>
</dbReference>
<protein>
    <submittedName>
        <fullName evidence="1">Uncharacterized protein</fullName>
    </submittedName>
</protein>
<evidence type="ECO:0000313" key="1">
    <source>
        <dbReference type="EMBL" id="KAH0550488.1"/>
    </source>
</evidence>
<proteinExistence type="predicted"/>
<keyword evidence="2" id="KW-1185">Reference proteome</keyword>
<reference evidence="1 2" key="1">
    <citation type="journal article" date="2021" name="J. Hered.">
        <title>A chromosome-level genome assembly of the parasitoid wasp, Cotesia glomerata (Hymenoptera: Braconidae).</title>
        <authorList>
            <person name="Pinto B.J."/>
            <person name="Weis J.J."/>
            <person name="Gamble T."/>
            <person name="Ode P.J."/>
            <person name="Paul R."/>
            <person name="Zaspel J.M."/>
        </authorList>
    </citation>
    <scope>NUCLEOTIDE SEQUENCE [LARGE SCALE GENOMIC DNA]</scope>
    <source>
        <strain evidence="1">CgM1</strain>
    </source>
</reference>
<evidence type="ECO:0000313" key="2">
    <source>
        <dbReference type="Proteomes" id="UP000826195"/>
    </source>
</evidence>
<sequence>MEFGLWSSTKTGEKSRQYSLSNLNLRVRAGFDLGISRELYLKKQGHASRNYTHSLVVHYLEAGKRTLSYFPAAKIFQLTPLTFQRGS</sequence>
<organism evidence="1 2">
    <name type="scientific">Cotesia glomerata</name>
    <name type="common">Lepidopteran parasitic wasp</name>
    <name type="synonym">Apanteles glomeratus</name>
    <dbReference type="NCBI Taxonomy" id="32391"/>
    <lineage>
        <taxon>Eukaryota</taxon>
        <taxon>Metazoa</taxon>
        <taxon>Ecdysozoa</taxon>
        <taxon>Arthropoda</taxon>
        <taxon>Hexapoda</taxon>
        <taxon>Insecta</taxon>
        <taxon>Pterygota</taxon>
        <taxon>Neoptera</taxon>
        <taxon>Endopterygota</taxon>
        <taxon>Hymenoptera</taxon>
        <taxon>Apocrita</taxon>
        <taxon>Ichneumonoidea</taxon>
        <taxon>Braconidae</taxon>
        <taxon>Microgastrinae</taxon>
        <taxon>Cotesia</taxon>
    </lineage>
</organism>
<comment type="caution">
    <text evidence="1">The sequence shown here is derived from an EMBL/GenBank/DDBJ whole genome shotgun (WGS) entry which is preliminary data.</text>
</comment>
<accession>A0AAV7HZI1</accession>
<dbReference type="AlphaFoldDB" id="A0AAV7HZI1"/>